<name>A0ABD2Y154_9GENT</name>
<evidence type="ECO:0000256" key="6">
    <source>
        <dbReference type="SAM" id="Phobius"/>
    </source>
</evidence>
<sequence length="112" mass="12478">MELLVIVLTAIFGSIIRGSVQMWCTHLKGPLFASIFKPIGIPIASMFGCFLFSDTFHYGSMMGAFVCGVGYYTLIWGQIISDEELQKNANNNNGLYRSDDQKVPLMQEDSQV</sequence>
<dbReference type="PANTHER" id="PTHR31218">
    <property type="entry name" value="WAT1-RELATED PROTEIN"/>
    <property type="match status" value="1"/>
</dbReference>
<dbReference type="InterPro" id="IPR030184">
    <property type="entry name" value="WAT1-related"/>
</dbReference>
<keyword evidence="2 6" id="KW-0812">Transmembrane</keyword>
<keyword evidence="3 6" id="KW-1133">Transmembrane helix</keyword>
<gene>
    <name evidence="7" type="ORF">ACH5RR_035672</name>
</gene>
<dbReference type="AlphaFoldDB" id="A0ABD2Y154"/>
<comment type="caution">
    <text evidence="7">The sequence shown here is derived from an EMBL/GenBank/DDBJ whole genome shotgun (WGS) entry which is preliminary data.</text>
</comment>
<organism evidence="7 8">
    <name type="scientific">Cinchona calisaya</name>
    <dbReference type="NCBI Taxonomy" id="153742"/>
    <lineage>
        <taxon>Eukaryota</taxon>
        <taxon>Viridiplantae</taxon>
        <taxon>Streptophyta</taxon>
        <taxon>Embryophyta</taxon>
        <taxon>Tracheophyta</taxon>
        <taxon>Spermatophyta</taxon>
        <taxon>Magnoliopsida</taxon>
        <taxon>eudicotyledons</taxon>
        <taxon>Gunneridae</taxon>
        <taxon>Pentapetalae</taxon>
        <taxon>asterids</taxon>
        <taxon>lamiids</taxon>
        <taxon>Gentianales</taxon>
        <taxon>Rubiaceae</taxon>
        <taxon>Cinchonoideae</taxon>
        <taxon>Cinchoneae</taxon>
        <taxon>Cinchona</taxon>
    </lineage>
</organism>
<keyword evidence="8" id="KW-1185">Reference proteome</keyword>
<evidence type="ECO:0000256" key="5">
    <source>
        <dbReference type="SAM" id="MobiDB-lite"/>
    </source>
</evidence>
<proteinExistence type="predicted"/>
<protein>
    <recommendedName>
        <fullName evidence="9">WAT1-related protein</fullName>
    </recommendedName>
</protein>
<evidence type="ECO:0000256" key="2">
    <source>
        <dbReference type="ARBA" id="ARBA00022692"/>
    </source>
</evidence>
<evidence type="ECO:0000313" key="8">
    <source>
        <dbReference type="Proteomes" id="UP001630127"/>
    </source>
</evidence>
<evidence type="ECO:0000256" key="3">
    <source>
        <dbReference type="ARBA" id="ARBA00022989"/>
    </source>
</evidence>
<reference evidence="7 8" key="1">
    <citation type="submission" date="2024-11" db="EMBL/GenBank/DDBJ databases">
        <title>A near-complete genome assembly of Cinchona calisaya.</title>
        <authorList>
            <person name="Lian D.C."/>
            <person name="Zhao X.W."/>
            <person name="Wei L."/>
        </authorList>
    </citation>
    <scope>NUCLEOTIDE SEQUENCE [LARGE SCALE GENOMIC DNA]</scope>
    <source>
        <tissue evidence="7">Nenye</tissue>
    </source>
</reference>
<accession>A0ABD2Y154</accession>
<feature type="region of interest" description="Disordered" evidence="5">
    <location>
        <begin position="91"/>
        <end position="112"/>
    </location>
</feature>
<evidence type="ECO:0008006" key="9">
    <source>
        <dbReference type="Google" id="ProtNLM"/>
    </source>
</evidence>
<evidence type="ECO:0000313" key="7">
    <source>
        <dbReference type="EMBL" id="KAL3501223.1"/>
    </source>
</evidence>
<dbReference type="Proteomes" id="UP001630127">
    <property type="component" value="Unassembled WGS sequence"/>
</dbReference>
<feature type="transmembrane region" description="Helical" evidence="6">
    <location>
        <begin position="34"/>
        <end position="52"/>
    </location>
</feature>
<evidence type="ECO:0000256" key="1">
    <source>
        <dbReference type="ARBA" id="ARBA00004141"/>
    </source>
</evidence>
<dbReference type="SUPFAM" id="SSF103481">
    <property type="entry name" value="Multidrug resistance efflux transporter EmrE"/>
    <property type="match status" value="1"/>
</dbReference>
<dbReference type="EMBL" id="JBJUIK010000015">
    <property type="protein sequence ID" value="KAL3501223.1"/>
    <property type="molecule type" value="Genomic_DNA"/>
</dbReference>
<keyword evidence="4 6" id="KW-0472">Membrane</keyword>
<comment type="subcellular location">
    <subcellularLocation>
        <location evidence="1">Membrane</location>
        <topology evidence="1">Multi-pass membrane protein</topology>
    </subcellularLocation>
</comment>
<evidence type="ECO:0000256" key="4">
    <source>
        <dbReference type="ARBA" id="ARBA00023136"/>
    </source>
</evidence>
<dbReference type="InterPro" id="IPR037185">
    <property type="entry name" value="EmrE-like"/>
</dbReference>